<evidence type="ECO:0000256" key="4">
    <source>
        <dbReference type="ARBA" id="ARBA00022723"/>
    </source>
</evidence>
<dbReference type="Gene3D" id="3.30.420.40">
    <property type="match status" value="2"/>
</dbReference>
<evidence type="ECO:0000256" key="2">
    <source>
        <dbReference type="ARBA" id="ARBA00022490"/>
    </source>
</evidence>
<keyword evidence="5 9" id="KW-0547">Nucleotide-binding</keyword>
<sequence length="388" mass="40154">MQRPGKTAPILVVNAGSSSIKFAVFGDGSEARLTGIADGIGGAAQIRVGDQTRKAELPDHDSALSAVIEALDAHDLPITSFRAAAHRVVHGGTDLTAPAKVTPEVHQQITDCIPLAPLHNPHNLSAIDALARLAPDLPQFASFDTGFHASMPAVETHYAVPSDVTAQGIRRYGFHGISYASLVRLLPEVSGQPLPRRVLAFHLGNGVSACAINNGQSVATTMGYSPVEGMTMGTRSGDIDANAVLRLAQQTGIEATTKVLNHQSGLHGLSGGLSDMRALLDSKTPESRFAVAHFCHSAVGHGGALIATMQGCDAIAFTGGIGENAAPIRAAIMDGLAWLGLAYDTAANDAGQTALHAKGSNLTAWIVPAQEERMIAADAQQLLDGADG</sequence>
<dbReference type="InterPro" id="IPR043129">
    <property type="entry name" value="ATPase_NBD"/>
</dbReference>
<keyword evidence="6 9" id="KW-0418">Kinase</keyword>
<feature type="active site" description="Proton donor/acceptor" evidence="9">
    <location>
        <position position="144"/>
    </location>
</feature>
<dbReference type="PROSITE" id="PS01076">
    <property type="entry name" value="ACETATE_KINASE_2"/>
    <property type="match status" value="1"/>
</dbReference>
<dbReference type="EMBL" id="JAAORB010000004">
    <property type="protein sequence ID" value="NHQ73705.1"/>
    <property type="molecule type" value="Genomic_DNA"/>
</dbReference>
<dbReference type="PANTHER" id="PTHR21060">
    <property type="entry name" value="ACETATE KINASE"/>
    <property type="match status" value="1"/>
</dbReference>
<comment type="similarity">
    <text evidence="1 9 10">Belongs to the acetokinase family.</text>
</comment>
<feature type="binding site" evidence="9">
    <location>
        <position position="14"/>
    </location>
    <ligand>
        <name>Mg(2+)</name>
        <dbReference type="ChEBI" id="CHEBI:18420"/>
    </ligand>
</feature>
<dbReference type="PIRSF" id="PIRSF000722">
    <property type="entry name" value="Acetate_prop_kin"/>
    <property type="match status" value="1"/>
</dbReference>
<evidence type="ECO:0000256" key="8">
    <source>
        <dbReference type="ARBA" id="ARBA00022842"/>
    </source>
</evidence>
<name>A0A967BBW1_9RHOB</name>
<evidence type="ECO:0000256" key="3">
    <source>
        <dbReference type="ARBA" id="ARBA00022679"/>
    </source>
</evidence>
<dbReference type="RefSeq" id="WP_167193780.1">
    <property type="nucleotide sequence ID" value="NZ_JAAORB010000004.1"/>
</dbReference>
<dbReference type="InterPro" id="IPR023865">
    <property type="entry name" value="Aliphatic_acid_kinase_CS"/>
</dbReference>
<evidence type="ECO:0000256" key="1">
    <source>
        <dbReference type="ARBA" id="ARBA00008748"/>
    </source>
</evidence>
<keyword evidence="7 9" id="KW-0067">ATP-binding</keyword>
<keyword evidence="12" id="KW-1185">Reference proteome</keyword>
<feature type="binding site" evidence="9">
    <location>
        <position position="371"/>
    </location>
    <ligand>
        <name>Mg(2+)</name>
        <dbReference type="ChEBI" id="CHEBI:18420"/>
    </ligand>
</feature>
<comment type="subcellular location">
    <subcellularLocation>
        <location evidence="9">Cytoplasm</location>
    </subcellularLocation>
</comment>
<comment type="subunit">
    <text evidence="9">Homodimer.</text>
</comment>
<accession>A0A967BBW1</accession>
<evidence type="ECO:0000313" key="12">
    <source>
        <dbReference type="Proteomes" id="UP000639775"/>
    </source>
</evidence>
<dbReference type="InterPro" id="IPR000890">
    <property type="entry name" value="Aliphatic_acid_kin_short-chain"/>
</dbReference>
<dbReference type="Pfam" id="PF00871">
    <property type="entry name" value="Acetate_kinase"/>
    <property type="match status" value="1"/>
</dbReference>
<organism evidence="11 12">
    <name type="scientific">Roseovarius gahaiensis</name>
    <dbReference type="NCBI Taxonomy" id="2716691"/>
    <lineage>
        <taxon>Bacteria</taxon>
        <taxon>Pseudomonadati</taxon>
        <taxon>Pseudomonadota</taxon>
        <taxon>Alphaproteobacteria</taxon>
        <taxon>Rhodobacterales</taxon>
        <taxon>Roseobacteraceae</taxon>
        <taxon>Roseovarius</taxon>
    </lineage>
</organism>
<feature type="site" description="Transition state stabilizer" evidence="9">
    <location>
        <position position="175"/>
    </location>
</feature>
<dbReference type="GO" id="GO:0006085">
    <property type="term" value="P:acetyl-CoA biosynthetic process"/>
    <property type="evidence" value="ECO:0007669"/>
    <property type="project" value="UniProtKB-UniRule"/>
</dbReference>
<feature type="binding site" evidence="9">
    <location>
        <begin position="202"/>
        <end position="206"/>
    </location>
    <ligand>
        <name>ATP</name>
        <dbReference type="ChEBI" id="CHEBI:30616"/>
    </ligand>
</feature>
<dbReference type="SUPFAM" id="SSF53067">
    <property type="entry name" value="Actin-like ATPase domain"/>
    <property type="match status" value="2"/>
</dbReference>
<keyword evidence="3 9" id="KW-0808">Transferase</keyword>
<reference evidence="11" key="1">
    <citation type="submission" date="2020-03" db="EMBL/GenBank/DDBJ databases">
        <title>Roseovarius gahaiensis sp. nov., isolated from Gahai Saline Lake, China.</title>
        <authorList>
            <person name="Sun X."/>
        </authorList>
    </citation>
    <scope>NUCLEOTIDE SEQUENCE</scope>
    <source>
        <strain evidence="11">GH877</strain>
    </source>
</reference>
<dbReference type="InterPro" id="IPR004372">
    <property type="entry name" value="Ac/propionate_kinase"/>
</dbReference>
<comment type="function">
    <text evidence="9">Catalyzes the formation of acetyl phosphate from acetate and ATP. Can also catalyze the reverse reaction.</text>
</comment>
<keyword evidence="2 9" id="KW-0963">Cytoplasm</keyword>
<dbReference type="PRINTS" id="PR00471">
    <property type="entry name" value="ACETATEKNASE"/>
</dbReference>
<dbReference type="GO" id="GO:0000287">
    <property type="term" value="F:magnesium ion binding"/>
    <property type="evidence" value="ECO:0007669"/>
    <property type="project" value="UniProtKB-UniRule"/>
</dbReference>
<feature type="site" description="Transition state stabilizer" evidence="9">
    <location>
        <position position="235"/>
    </location>
</feature>
<dbReference type="GO" id="GO:0008776">
    <property type="term" value="F:acetate kinase activity"/>
    <property type="evidence" value="ECO:0007669"/>
    <property type="project" value="UniProtKB-UniRule"/>
</dbReference>
<dbReference type="EC" id="2.7.2.1" evidence="9"/>
<dbReference type="GO" id="GO:0005829">
    <property type="term" value="C:cytosol"/>
    <property type="evidence" value="ECO:0007669"/>
    <property type="project" value="TreeGrafter"/>
</dbReference>
<dbReference type="HAMAP" id="MF_00020">
    <property type="entry name" value="Acetate_kinase"/>
    <property type="match status" value="1"/>
</dbReference>
<gene>
    <name evidence="9" type="primary">ackA</name>
    <name evidence="11" type="ORF">HAT86_04390</name>
</gene>
<evidence type="ECO:0000256" key="5">
    <source>
        <dbReference type="ARBA" id="ARBA00022741"/>
    </source>
</evidence>
<dbReference type="GO" id="GO:0005524">
    <property type="term" value="F:ATP binding"/>
    <property type="evidence" value="ECO:0007669"/>
    <property type="project" value="UniProtKB-KW"/>
</dbReference>
<comment type="cofactor">
    <cofactor evidence="9">
        <name>Mg(2+)</name>
        <dbReference type="ChEBI" id="CHEBI:18420"/>
    </cofactor>
    <cofactor evidence="9">
        <name>Mn(2+)</name>
        <dbReference type="ChEBI" id="CHEBI:29035"/>
    </cofactor>
    <text evidence="9">Mg(2+). Can also accept Mn(2+).</text>
</comment>
<evidence type="ECO:0000256" key="6">
    <source>
        <dbReference type="ARBA" id="ARBA00022777"/>
    </source>
</evidence>
<evidence type="ECO:0000256" key="9">
    <source>
        <dbReference type="HAMAP-Rule" id="MF_00020"/>
    </source>
</evidence>
<dbReference type="AlphaFoldDB" id="A0A967BBW1"/>
<dbReference type="PROSITE" id="PS01075">
    <property type="entry name" value="ACETATE_KINASE_1"/>
    <property type="match status" value="1"/>
</dbReference>
<comment type="caution">
    <text evidence="11">The sequence shown here is derived from an EMBL/GenBank/DDBJ whole genome shotgun (WGS) entry which is preliminary data.</text>
</comment>
<evidence type="ECO:0000313" key="11">
    <source>
        <dbReference type="EMBL" id="NHQ73705.1"/>
    </source>
</evidence>
<dbReference type="NCBIfam" id="TIGR00016">
    <property type="entry name" value="ackA"/>
    <property type="match status" value="1"/>
</dbReference>
<dbReference type="GO" id="GO:0006083">
    <property type="term" value="P:acetate metabolic process"/>
    <property type="evidence" value="ECO:0007669"/>
    <property type="project" value="TreeGrafter"/>
</dbReference>
<dbReference type="Proteomes" id="UP000639775">
    <property type="component" value="Unassembled WGS sequence"/>
</dbReference>
<feature type="binding site" evidence="9">
    <location>
        <begin position="320"/>
        <end position="324"/>
    </location>
    <ligand>
        <name>ATP</name>
        <dbReference type="ChEBI" id="CHEBI:30616"/>
    </ligand>
</feature>
<protein>
    <recommendedName>
        <fullName evidence="9">Acetate kinase</fullName>
        <ecNumber evidence="9">2.7.2.1</ecNumber>
    </recommendedName>
    <alternativeName>
        <fullName evidence="9">Acetokinase</fullName>
    </alternativeName>
</protein>
<feature type="binding site" evidence="9">
    <location>
        <begin position="275"/>
        <end position="277"/>
    </location>
    <ligand>
        <name>ATP</name>
        <dbReference type="ChEBI" id="CHEBI:30616"/>
    </ligand>
</feature>
<feature type="binding site" evidence="9">
    <location>
        <position position="87"/>
    </location>
    <ligand>
        <name>substrate</name>
    </ligand>
</feature>
<comment type="pathway">
    <text evidence="9">Metabolic intermediate biosynthesis; acetyl-CoA biosynthesis; acetyl-CoA from acetate: step 1/2.</text>
</comment>
<feature type="binding site" evidence="9">
    <location>
        <position position="21"/>
    </location>
    <ligand>
        <name>ATP</name>
        <dbReference type="ChEBI" id="CHEBI:30616"/>
    </ligand>
</feature>
<proteinExistence type="inferred from homology"/>
<evidence type="ECO:0000256" key="7">
    <source>
        <dbReference type="ARBA" id="ARBA00022840"/>
    </source>
</evidence>
<keyword evidence="8 9" id="KW-0460">Magnesium</keyword>
<comment type="catalytic activity">
    <reaction evidence="9">
        <text>acetate + ATP = acetyl phosphate + ADP</text>
        <dbReference type="Rhea" id="RHEA:11352"/>
        <dbReference type="ChEBI" id="CHEBI:22191"/>
        <dbReference type="ChEBI" id="CHEBI:30089"/>
        <dbReference type="ChEBI" id="CHEBI:30616"/>
        <dbReference type="ChEBI" id="CHEBI:456216"/>
        <dbReference type="EC" id="2.7.2.1"/>
    </reaction>
</comment>
<dbReference type="PANTHER" id="PTHR21060:SF21">
    <property type="entry name" value="ACETATE KINASE"/>
    <property type="match status" value="1"/>
</dbReference>
<evidence type="ECO:0000256" key="10">
    <source>
        <dbReference type="RuleBase" id="RU003835"/>
    </source>
</evidence>
<keyword evidence="4 9" id="KW-0479">Metal-binding</keyword>